<evidence type="ECO:0000256" key="2">
    <source>
        <dbReference type="ARBA" id="ARBA00022475"/>
    </source>
</evidence>
<keyword evidence="7" id="KW-0479">Metal-binding</keyword>
<comment type="cofactor">
    <cofactor evidence="7">
        <name>Mg(2+)</name>
        <dbReference type="ChEBI" id="CHEBI:18420"/>
    </cofactor>
</comment>
<dbReference type="GO" id="GO:0044038">
    <property type="term" value="P:cell wall macromolecule biosynthetic process"/>
    <property type="evidence" value="ECO:0007669"/>
    <property type="project" value="TreeGrafter"/>
</dbReference>
<accession>A0A1T5A9B8</accession>
<organism evidence="9 10">
    <name type="scientific">Acetoanaerobium noterae</name>
    <dbReference type="NCBI Taxonomy" id="745369"/>
    <lineage>
        <taxon>Bacteria</taxon>
        <taxon>Bacillati</taxon>
        <taxon>Bacillota</taxon>
        <taxon>Clostridia</taxon>
        <taxon>Peptostreptococcales</taxon>
        <taxon>Filifactoraceae</taxon>
        <taxon>Acetoanaerobium</taxon>
    </lineage>
</organism>
<feature type="transmembrane region" description="Helical" evidence="8">
    <location>
        <begin position="315"/>
        <end position="332"/>
    </location>
</feature>
<dbReference type="InterPro" id="IPR000715">
    <property type="entry name" value="Glycosyl_transferase_4"/>
</dbReference>
<evidence type="ECO:0000313" key="9">
    <source>
        <dbReference type="EMBL" id="SKB31505.1"/>
    </source>
</evidence>
<evidence type="ECO:0000256" key="4">
    <source>
        <dbReference type="ARBA" id="ARBA00022692"/>
    </source>
</evidence>
<evidence type="ECO:0000256" key="7">
    <source>
        <dbReference type="PIRSR" id="PIRSR600715-1"/>
    </source>
</evidence>
<dbReference type="GO" id="GO:0046872">
    <property type="term" value="F:metal ion binding"/>
    <property type="evidence" value="ECO:0007669"/>
    <property type="project" value="UniProtKB-KW"/>
</dbReference>
<evidence type="ECO:0000256" key="3">
    <source>
        <dbReference type="ARBA" id="ARBA00022679"/>
    </source>
</evidence>
<dbReference type="RefSeq" id="WP_079588821.1">
    <property type="nucleotide sequence ID" value="NZ_FUYN01000001.1"/>
</dbReference>
<evidence type="ECO:0000256" key="6">
    <source>
        <dbReference type="ARBA" id="ARBA00023136"/>
    </source>
</evidence>
<feature type="binding site" evidence="7">
    <location>
        <position position="213"/>
    </location>
    <ligand>
        <name>Mg(2+)</name>
        <dbReference type="ChEBI" id="CHEBI:18420"/>
    </ligand>
</feature>
<dbReference type="CDD" id="cd06853">
    <property type="entry name" value="GT_WecA_like"/>
    <property type="match status" value="1"/>
</dbReference>
<keyword evidence="6 8" id="KW-0472">Membrane</keyword>
<feature type="transmembrane region" description="Helical" evidence="8">
    <location>
        <begin position="216"/>
        <end position="232"/>
    </location>
</feature>
<feature type="transmembrane region" description="Helical" evidence="8">
    <location>
        <begin position="46"/>
        <end position="66"/>
    </location>
</feature>
<dbReference type="GO" id="GO:0016780">
    <property type="term" value="F:phosphotransferase activity, for other substituted phosphate groups"/>
    <property type="evidence" value="ECO:0007669"/>
    <property type="project" value="InterPro"/>
</dbReference>
<keyword evidence="4 8" id="KW-0812">Transmembrane</keyword>
<evidence type="ECO:0000313" key="10">
    <source>
        <dbReference type="Proteomes" id="UP000243406"/>
    </source>
</evidence>
<dbReference type="Proteomes" id="UP000243406">
    <property type="component" value="Unassembled WGS sequence"/>
</dbReference>
<feature type="transmembrane region" description="Helical" evidence="8">
    <location>
        <begin position="6"/>
        <end position="26"/>
    </location>
</feature>
<dbReference type="EMBL" id="FUYN01000001">
    <property type="protein sequence ID" value="SKB31505.1"/>
    <property type="molecule type" value="Genomic_DNA"/>
</dbReference>
<dbReference type="GO" id="GO:0009103">
    <property type="term" value="P:lipopolysaccharide biosynthetic process"/>
    <property type="evidence" value="ECO:0007669"/>
    <property type="project" value="TreeGrafter"/>
</dbReference>
<keyword evidence="7" id="KW-0460">Magnesium</keyword>
<sequence>MPKIIIAFLGAMLFSYVLTPYVIKLAHRIGAIDVPKDDRRVHSKPIPRLGGIAIFGGFFIVSTLLIPISREMMGFLLASVIMIIMGILDDTRGLGAKTKLLIQITCALIVFVFGVRIEFLTNPFDKETGMLYLGILALPLTVFWIVGITNTVNLIDGLDGLAAGISAISAITLSLIAYMSNDITSTILLVALAGGAIGFLPFNFNPAKIFMGDTGSLFLGFALSVISIEAAIKSAATLAVVVPILALGIPIFDTTFAIIRRANAGRPIMEADKGHLHHRLLSRGLSQKQTVIALYLMSCILGASAIFIAEASMKSAMVVLTLDLLLIIYGVFRLKILTHTQEEVK</sequence>
<keyword evidence="2" id="KW-1003">Cell membrane</keyword>
<dbReference type="PANTHER" id="PTHR22926:SF3">
    <property type="entry name" value="UNDECAPRENYL-PHOSPHATE ALPHA-N-ACETYLGLUCOSAMINYL 1-PHOSPHATE TRANSFERASE"/>
    <property type="match status" value="1"/>
</dbReference>
<feature type="transmembrane region" description="Helical" evidence="8">
    <location>
        <begin position="186"/>
        <end position="204"/>
    </location>
</feature>
<dbReference type="PANTHER" id="PTHR22926">
    <property type="entry name" value="PHOSPHO-N-ACETYLMURAMOYL-PENTAPEPTIDE-TRANSFERASE"/>
    <property type="match status" value="1"/>
</dbReference>
<name>A0A1T5A9B8_9FIRM</name>
<dbReference type="GO" id="GO:0071555">
    <property type="term" value="P:cell wall organization"/>
    <property type="evidence" value="ECO:0007669"/>
    <property type="project" value="TreeGrafter"/>
</dbReference>
<protein>
    <submittedName>
        <fullName evidence="9">UDP-GlcNAc:undecaprenyl-phosphate GlcNAc-1-phosphate transferase</fullName>
    </submittedName>
</protein>
<feature type="transmembrane region" description="Helical" evidence="8">
    <location>
        <begin position="238"/>
        <end position="259"/>
    </location>
</feature>
<keyword evidence="5 8" id="KW-1133">Transmembrane helix</keyword>
<dbReference type="GO" id="GO:0005886">
    <property type="term" value="C:plasma membrane"/>
    <property type="evidence" value="ECO:0007669"/>
    <property type="project" value="UniProtKB-SubCell"/>
</dbReference>
<evidence type="ECO:0000256" key="1">
    <source>
        <dbReference type="ARBA" id="ARBA00004651"/>
    </source>
</evidence>
<feature type="transmembrane region" description="Helical" evidence="8">
    <location>
        <begin position="291"/>
        <end position="309"/>
    </location>
</feature>
<dbReference type="InterPro" id="IPR018480">
    <property type="entry name" value="PNAcMuramoyl-5peptid_Trfase_CS"/>
</dbReference>
<dbReference type="PROSITE" id="PS01348">
    <property type="entry name" value="MRAY_2"/>
    <property type="match status" value="1"/>
</dbReference>
<feature type="transmembrane region" description="Helical" evidence="8">
    <location>
        <begin position="100"/>
        <end position="117"/>
    </location>
</feature>
<reference evidence="10" key="1">
    <citation type="submission" date="2017-02" db="EMBL/GenBank/DDBJ databases">
        <authorList>
            <person name="Varghese N."/>
            <person name="Submissions S."/>
        </authorList>
    </citation>
    <scope>NUCLEOTIDE SEQUENCE [LARGE SCALE GENOMIC DNA]</scope>
    <source>
        <strain evidence="10">ATCC 35199</strain>
    </source>
</reference>
<feature type="binding site" evidence="7">
    <location>
        <position position="153"/>
    </location>
    <ligand>
        <name>Mg(2+)</name>
        <dbReference type="ChEBI" id="CHEBI:18420"/>
    </ligand>
</feature>
<feature type="transmembrane region" description="Helical" evidence="8">
    <location>
        <begin position="72"/>
        <end position="88"/>
    </location>
</feature>
<proteinExistence type="predicted"/>
<keyword evidence="3 9" id="KW-0808">Transferase</keyword>
<keyword evidence="10" id="KW-1185">Reference proteome</keyword>
<evidence type="ECO:0000256" key="8">
    <source>
        <dbReference type="SAM" id="Phobius"/>
    </source>
</evidence>
<feature type="transmembrane region" description="Helical" evidence="8">
    <location>
        <begin position="160"/>
        <end position="180"/>
    </location>
</feature>
<evidence type="ECO:0000256" key="5">
    <source>
        <dbReference type="ARBA" id="ARBA00022989"/>
    </source>
</evidence>
<feature type="transmembrane region" description="Helical" evidence="8">
    <location>
        <begin position="129"/>
        <end position="148"/>
    </location>
</feature>
<dbReference type="OrthoDB" id="9805475at2"/>
<dbReference type="Pfam" id="PF00953">
    <property type="entry name" value="Glycos_transf_4"/>
    <property type="match status" value="1"/>
</dbReference>
<comment type="subcellular location">
    <subcellularLocation>
        <location evidence="1">Cell membrane</location>
        <topology evidence="1">Multi-pass membrane protein</topology>
    </subcellularLocation>
</comment>
<dbReference type="AlphaFoldDB" id="A0A1T5A9B8"/>
<gene>
    <name evidence="9" type="ORF">SAMN02745120_0889</name>
</gene>